<accession>A0A452RZN1</accession>
<dbReference type="CDD" id="cd00130">
    <property type="entry name" value="PAS"/>
    <property type="match status" value="1"/>
</dbReference>
<dbReference type="SUPFAM" id="SSF69125">
    <property type="entry name" value="Nuclear receptor coactivator interlocking domain"/>
    <property type="match status" value="1"/>
</dbReference>
<keyword evidence="11 14" id="KW-0539">Nucleus</keyword>
<dbReference type="GO" id="GO:0061733">
    <property type="term" value="F:protein-lysine-acetyltransferase activity"/>
    <property type="evidence" value="ECO:0007669"/>
    <property type="project" value="UniProtKB-EC"/>
</dbReference>
<evidence type="ECO:0000256" key="10">
    <source>
        <dbReference type="ARBA" id="ARBA00023163"/>
    </source>
</evidence>
<dbReference type="Pfam" id="PF07469">
    <property type="entry name" value="DUF1518"/>
    <property type="match status" value="1"/>
</dbReference>
<dbReference type="GO" id="GO:0003713">
    <property type="term" value="F:transcription coactivator activity"/>
    <property type="evidence" value="ECO:0007669"/>
    <property type="project" value="InterPro"/>
</dbReference>
<dbReference type="FunFam" id="3.30.450.20:FF:000008">
    <property type="entry name" value="Nuclear receptor coactivator"/>
    <property type="match status" value="1"/>
</dbReference>
<evidence type="ECO:0000256" key="12">
    <source>
        <dbReference type="ARBA" id="ARBA00023315"/>
    </source>
</evidence>
<evidence type="ECO:0000256" key="7">
    <source>
        <dbReference type="ARBA" id="ARBA00022990"/>
    </source>
</evidence>
<keyword evidence="10 14" id="KW-0804">Transcription</keyword>
<feature type="compositionally biased region" description="Polar residues" evidence="15">
    <location>
        <begin position="558"/>
        <end position="576"/>
    </location>
</feature>
<feature type="compositionally biased region" description="Basic and acidic residues" evidence="15">
    <location>
        <begin position="786"/>
        <end position="796"/>
    </location>
</feature>
<dbReference type="SUPFAM" id="SSF55785">
    <property type="entry name" value="PYP-like sensor domain (PAS domain)"/>
    <property type="match status" value="2"/>
</dbReference>
<dbReference type="InterPro" id="IPR009110">
    <property type="entry name" value="Nuc_rcpt_coact"/>
</dbReference>
<gene>
    <name evidence="18" type="primary">NCOA3</name>
</gene>
<dbReference type="InterPro" id="IPR014935">
    <property type="entry name" value="SRC/p160_LXXLL"/>
</dbReference>
<evidence type="ECO:0000256" key="8">
    <source>
        <dbReference type="ARBA" id="ARBA00023015"/>
    </source>
</evidence>
<dbReference type="PROSITE" id="PS50888">
    <property type="entry name" value="BHLH"/>
    <property type="match status" value="1"/>
</dbReference>
<keyword evidence="3" id="KW-0963">Cytoplasm</keyword>
<dbReference type="PANTHER" id="PTHR10684:SF3">
    <property type="entry name" value="NUCLEAR RECEPTOR COACTIVATOR 3"/>
    <property type="match status" value="1"/>
</dbReference>
<dbReference type="InterPro" id="IPR013767">
    <property type="entry name" value="PAS_fold"/>
</dbReference>
<dbReference type="SMART" id="SM00091">
    <property type="entry name" value="PAS"/>
    <property type="match status" value="1"/>
</dbReference>
<name>A0A452RZN1_URSAM</name>
<evidence type="ECO:0000256" key="2">
    <source>
        <dbReference type="ARBA" id="ARBA00009933"/>
    </source>
</evidence>
<dbReference type="GO" id="GO:0005737">
    <property type="term" value="C:cytoplasm"/>
    <property type="evidence" value="ECO:0007669"/>
    <property type="project" value="UniProtKB-SubCell"/>
</dbReference>
<evidence type="ECO:0000256" key="9">
    <source>
        <dbReference type="ARBA" id="ARBA00023159"/>
    </source>
</evidence>
<keyword evidence="12" id="KW-0012">Acyltransferase</keyword>
<comment type="subcellular location">
    <subcellularLocation>
        <location evidence="1">Cytoplasm</location>
    </subcellularLocation>
    <subcellularLocation>
        <location evidence="14">Nucleus</location>
    </subcellularLocation>
</comment>
<evidence type="ECO:0000256" key="4">
    <source>
        <dbReference type="ARBA" id="ARBA00022553"/>
    </source>
</evidence>
<dbReference type="Gene3D" id="3.30.450.20">
    <property type="entry name" value="PAS domain"/>
    <property type="match status" value="2"/>
</dbReference>
<dbReference type="SMART" id="SM00353">
    <property type="entry name" value="HLH"/>
    <property type="match status" value="1"/>
</dbReference>
<dbReference type="GO" id="GO:0016922">
    <property type="term" value="F:nuclear receptor binding"/>
    <property type="evidence" value="ECO:0007669"/>
    <property type="project" value="UniProtKB-UniRule"/>
</dbReference>
<dbReference type="InterPro" id="IPR056193">
    <property type="entry name" value="bHLH_NCOA1-3"/>
</dbReference>
<proteinExistence type="inferred from homology"/>
<dbReference type="SMART" id="SM01151">
    <property type="entry name" value="DUF1518"/>
    <property type="match status" value="1"/>
</dbReference>
<reference evidence="19" key="1">
    <citation type="submission" date="2016-06" db="EMBL/GenBank/DDBJ databases">
        <title>De novo assembly and RNA-Seq shows season-dependent expression and editing in black bear kidneys.</title>
        <authorList>
            <person name="Korstanje R."/>
            <person name="Srivastava A."/>
            <person name="Sarsani V.K."/>
            <person name="Sheehan S.M."/>
            <person name="Seger R.L."/>
            <person name="Barter M.E."/>
            <person name="Lindqvist C."/>
            <person name="Brody L.C."/>
            <person name="Mullikin J.C."/>
        </authorList>
    </citation>
    <scope>NUCLEOTIDE SEQUENCE [LARGE SCALE GENOMIC DNA]</scope>
</reference>
<keyword evidence="9 14" id="KW-0010">Activator</keyword>
<feature type="region of interest" description="Disordered" evidence="15">
    <location>
        <begin position="1"/>
        <end position="34"/>
    </location>
</feature>
<feature type="compositionally biased region" description="Polar residues" evidence="15">
    <location>
        <begin position="587"/>
        <end position="596"/>
    </location>
</feature>
<feature type="compositionally biased region" description="Low complexity" evidence="15">
    <location>
        <begin position="774"/>
        <end position="785"/>
    </location>
</feature>
<dbReference type="InterPro" id="IPR010011">
    <property type="entry name" value="NCO_DUF1518"/>
</dbReference>
<dbReference type="Proteomes" id="UP000291022">
    <property type="component" value="Unassembled WGS sequence"/>
</dbReference>
<evidence type="ECO:0000256" key="11">
    <source>
        <dbReference type="ARBA" id="ARBA00023242"/>
    </source>
</evidence>
<keyword evidence="7" id="KW-0007">Acetylation</keyword>
<dbReference type="GeneTree" id="ENSGT00950000183021"/>
<dbReference type="Pfam" id="PF16279">
    <property type="entry name" value="DUF4927"/>
    <property type="match status" value="1"/>
</dbReference>
<dbReference type="PIRSF" id="PIRSF038181">
    <property type="entry name" value="Nuclear_receptor_coactivator"/>
    <property type="match status" value="1"/>
</dbReference>
<feature type="region of interest" description="Disordered" evidence="15">
    <location>
        <begin position="638"/>
        <end position="682"/>
    </location>
</feature>
<keyword evidence="5" id="KW-0808">Transferase</keyword>
<dbReference type="Pfam" id="PF08832">
    <property type="entry name" value="SRC-1"/>
    <property type="match status" value="1"/>
</dbReference>
<evidence type="ECO:0000256" key="6">
    <source>
        <dbReference type="ARBA" id="ARBA00022737"/>
    </source>
</evidence>
<evidence type="ECO:0000313" key="19">
    <source>
        <dbReference type="Proteomes" id="UP000291022"/>
    </source>
</evidence>
<dbReference type="GO" id="GO:0046983">
    <property type="term" value="F:protein dimerization activity"/>
    <property type="evidence" value="ECO:0007669"/>
    <property type="project" value="InterPro"/>
</dbReference>
<dbReference type="GO" id="GO:0032870">
    <property type="term" value="P:cellular response to hormone stimulus"/>
    <property type="evidence" value="ECO:0007669"/>
    <property type="project" value="TreeGrafter"/>
</dbReference>
<feature type="region of interest" description="Disordered" evidence="15">
    <location>
        <begin position="445"/>
        <end position="527"/>
    </location>
</feature>
<feature type="region of interest" description="Disordered" evidence="15">
    <location>
        <begin position="748"/>
        <end position="805"/>
    </location>
</feature>
<keyword evidence="6" id="KW-0677">Repeat</keyword>
<dbReference type="InterPro" id="IPR037077">
    <property type="entry name" value="Nuc_rcpt_coact_Ncoa_int_sf"/>
</dbReference>
<dbReference type="GO" id="GO:0005634">
    <property type="term" value="C:nucleus"/>
    <property type="evidence" value="ECO:0007669"/>
    <property type="project" value="UniProtKB-SubCell"/>
</dbReference>
<feature type="compositionally biased region" description="Basic and acidic residues" evidence="15">
    <location>
        <begin position="748"/>
        <end position="770"/>
    </location>
</feature>
<evidence type="ECO:0000313" key="18">
    <source>
        <dbReference type="Ensembl" id="ENSUAMP00000025032.1"/>
    </source>
</evidence>
<feature type="domain" description="BHLH" evidence="17">
    <location>
        <begin position="26"/>
        <end position="83"/>
    </location>
</feature>
<evidence type="ECO:0000259" key="16">
    <source>
        <dbReference type="PROSITE" id="PS50112"/>
    </source>
</evidence>
<feature type="region of interest" description="Disordered" evidence="15">
    <location>
        <begin position="1230"/>
        <end position="1317"/>
    </location>
</feature>
<dbReference type="PROSITE" id="PS50112">
    <property type="entry name" value="PAS"/>
    <property type="match status" value="1"/>
</dbReference>
<feature type="compositionally biased region" description="Pro residues" evidence="15">
    <location>
        <begin position="1276"/>
        <end position="1287"/>
    </location>
</feature>
<keyword evidence="8 14" id="KW-0805">Transcription regulation</keyword>
<evidence type="ECO:0000256" key="14">
    <source>
        <dbReference type="PIRNR" id="PIRNR038181"/>
    </source>
</evidence>
<dbReference type="InterPro" id="IPR035965">
    <property type="entry name" value="PAS-like_dom_sf"/>
</dbReference>
<dbReference type="FunFam" id="3.30.450.20:FF:000027">
    <property type="entry name" value="Nuclear receptor coactivator 3"/>
    <property type="match status" value="1"/>
</dbReference>
<feature type="compositionally biased region" description="Pro residues" evidence="15">
    <location>
        <begin position="1246"/>
        <end position="1259"/>
    </location>
</feature>
<comment type="similarity">
    <text evidence="2 14">Belongs to the SRC/p160 nuclear receptor coactivator family.</text>
</comment>
<dbReference type="SUPFAM" id="SSF47459">
    <property type="entry name" value="HLH, helix-loop-helix DNA-binding domain"/>
    <property type="match status" value="1"/>
</dbReference>
<feature type="region of interest" description="Disordered" evidence="15">
    <location>
        <begin position="545"/>
        <end position="625"/>
    </location>
</feature>
<dbReference type="InterPro" id="IPR017426">
    <property type="entry name" value="Nuclear_rcpt_coactivator"/>
</dbReference>
<dbReference type="InterPro" id="IPR011598">
    <property type="entry name" value="bHLH_dom"/>
</dbReference>
<dbReference type="Pfam" id="PF23172">
    <property type="entry name" value="bHLH_NCOA"/>
    <property type="match status" value="1"/>
</dbReference>
<dbReference type="InterPro" id="IPR032565">
    <property type="entry name" value="NCOA2/3_DUF4927"/>
</dbReference>
<feature type="compositionally biased region" description="Low complexity" evidence="15">
    <location>
        <begin position="1236"/>
        <end position="1245"/>
    </location>
</feature>
<feature type="compositionally biased region" description="Basic and acidic residues" evidence="15">
    <location>
        <begin position="597"/>
        <end position="610"/>
    </location>
</feature>
<feature type="compositionally biased region" description="Low complexity" evidence="15">
    <location>
        <begin position="657"/>
        <end position="679"/>
    </location>
</feature>
<comment type="catalytic activity">
    <reaction evidence="13">
        <text>L-lysyl-[protein] + acetyl-CoA = N(6)-acetyl-L-lysyl-[protein] + CoA + H(+)</text>
        <dbReference type="Rhea" id="RHEA:45948"/>
        <dbReference type="Rhea" id="RHEA-COMP:9752"/>
        <dbReference type="Rhea" id="RHEA-COMP:10731"/>
        <dbReference type="ChEBI" id="CHEBI:15378"/>
        <dbReference type="ChEBI" id="CHEBI:29969"/>
        <dbReference type="ChEBI" id="CHEBI:57287"/>
        <dbReference type="ChEBI" id="CHEBI:57288"/>
        <dbReference type="ChEBI" id="CHEBI:61930"/>
        <dbReference type="EC" id="2.3.1.48"/>
    </reaction>
</comment>
<dbReference type="Pfam" id="PF00989">
    <property type="entry name" value="PAS"/>
    <property type="match status" value="1"/>
</dbReference>
<dbReference type="GO" id="GO:0045944">
    <property type="term" value="P:positive regulation of transcription by RNA polymerase II"/>
    <property type="evidence" value="ECO:0007669"/>
    <property type="project" value="TreeGrafter"/>
</dbReference>
<dbReference type="Pfam" id="PF16665">
    <property type="entry name" value="NCOA_u2"/>
    <property type="match status" value="1"/>
</dbReference>
<feature type="compositionally biased region" description="Low complexity" evidence="15">
    <location>
        <begin position="516"/>
        <end position="527"/>
    </location>
</feature>
<keyword evidence="19" id="KW-1185">Reference proteome</keyword>
<evidence type="ECO:0000256" key="3">
    <source>
        <dbReference type="ARBA" id="ARBA00022490"/>
    </source>
</evidence>
<dbReference type="Gene3D" id="6.10.140.410">
    <property type="match status" value="1"/>
</dbReference>
<keyword evidence="4" id="KW-0597">Phosphoprotein</keyword>
<dbReference type="InterPro" id="IPR014920">
    <property type="entry name" value="Nuc_rcpt_coact_Ncoa-typ"/>
</dbReference>
<evidence type="ECO:0000256" key="1">
    <source>
        <dbReference type="ARBA" id="ARBA00004496"/>
    </source>
</evidence>
<reference evidence="18" key="2">
    <citation type="submission" date="2025-08" db="UniProtKB">
        <authorList>
            <consortium name="Ensembl"/>
        </authorList>
    </citation>
    <scope>IDENTIFICATION</scope>
</reference>
<feature type="domain" description="PAS" evidence="16">
    <location>
        <begin position="118"/>
        <end position="181"/>
    </location>
</feature>
<reference evidence="18" key="3">
    <citation type="submission" date="2025-09" db="UniProtKB">
        <authorList>
            <consortium name="Ensembl"/>
        </authorList>
    </citation>
    <scope>IDENTIFICATION</scope>
</reference>
<evidence type="ECO:0000259" key="17">
    <source>
        <dbReference type="PROSITE" id="PS50888"/>
    </source>
</evidence>
<dbReference type="InterPro" id="IPR036638">
    <property type="entry name" value="HLH_DNA-bd_sf"/>
</dbReference>
<dbReference type="Gene3D" id="4.10.280.10">
    <property type="entry name" value="Helix-loop-helix DNA-binding domain"/>
    <property type="match status" value="1"/>
</dbReference>
<sequence length="1419" mass="153826">MSGLGENSLDPLAPDSRKRKLPCDTPGQGLTCSGEKWRREQESKYIEELAELISANLSDIDNFNVKPDKCAILKETVRQIRQIKEQGKAISNDDDVQKADVSSTGQGVIDKDSLGPLLLQALDGFLFVVNRDGNIVFVSENVTQYLQYKQEDLVNTTVYNILHEEDRKDFLKNLPKSTVNGVAWTNETQRQKSHTFNCRMLMKTPHDILEDLNTGPEMRQRYETMQCFALSQPRAMMEEGEGKFCDFHYLQSCMICVARRITTGERAFPSNPESFITRHDLSGKVVNIDTNSLRSSMRPGFEDIIRRCIQRFFSLNDGQSWSQKRHYQEAYIHGHAETPVYRFSLADGTIVTAQTKSKLFRNPVTNDRHGFVSTHFLQREQNGYRPNTNPVGPGIRPPAAGCNSSVGGMNMSPNQGLQMLSNRTYGLADPSTTGQMSGARYGASNPIASMNPGPGMQSPSSYQSSNYGLNISSPPHGSPGLGSNQQNIMISPRNRGSPKMASHQFSPVAGVHSPMGSSGNTGSHSFSSSSLSALQAISEGVGTSLLSTLSSPGPKLDNSPNMNMSQPNKVNSQDSKSPLGLYCDQNPVESSMCQSNSRDHLGDKENKESSIEGSENQRGPLESKGHKKLLQLLTCSSDDRGHSSLTNSPLDSSCKDSSISVTSPSGVSSSTSGGVSSTSNMHGSLLQEKHRILHKLLQNGNSPAEVAKITAEATGKDTSSTAACAEGNVKQEQLSPKKKENNALLRYLLDRDDPSDTLSKELQPKVEGVDSKMSQCSSSTIPSSSQEKDSKIKTETNEEGSGDLDNLDAILGDLTSSDFYNNSISTNGSNLGTKQQMFQGTNSLGLRSPQSVQAIRPPYNRAVSLDSPVSVGSSPPVKNVSAFPMLPKQPMLGGNPRMMDSQENYGSTMGGPNRNVTVNQAPSSGDWGLPNSKAGRMEPMSANSMGRPGADYNASLPRPAVGGSMPTLPLRANSVPGVRPVLQQQQHPYGQPAPSNQPGSWPDGMLSMEQGPHGPPNRPLLRNSLDDLLGPPSNLEGQSDERALLDQLHTLLSNTDATGLEEIDRALGIPELVNQGQALESKQDAFQGQEAAVMLDQKATLYGQTYPAQGPPMQGGFNLQGQSPSFNSMMTQMNQQGGFPLQGMHPRASVCDPGRAAPKQLPAAASGRRLQGQQFLNQSRQALEMKMDSPTAGSAAVMRPMIQPQQGFLNAQMVAQRSRELLSHHFRQQRVAMMTQQQQQQQQQPQQPPQPQAFSPPPNVTASPSMDGVLAGPVMPQAPPQQFPYPPNYGMGQQPDPAFGRVSSPPNAMMPSRMGPSQNPMMQHPQTTPMYQSSEIKGWPSGNLARNSSFPQQQFAHQGNPAAYSMVPMNGSSGPMGQMNMTSMPVAGMPTGPDQVWGSIPYFSQKVFPVLLREPKLHL</sequence>
<feature type="region of interest" description="Disordered" evidence="15">
    <location>
        <begin position="985"/>
        <end position="1038"/>
    </location>
</feature>
<evidence type="ECO:0000256" key="15">
    <source>
        <dbReference type="SAM" id="MobiDB-lite"/>
    </source>
</evidence>
<dbReference type="Pfam" id="PF14598">
    <property type="entry name" value="PAS_11"/>
    <property type="match status" value="1"/>
</dbReference>
<dbReference type="Pfam" id="PF08815">
    <property type="entry name" value="Nuc_rec_co-act"/>
    <property type="match status" value="1"/>
</dbReference>
<feature type="compositionally biased region" description="Polar residues" evidence="15">
    <location>
        <begin position="985"/>
        <end position="999"/>
    </location>
</feature>
<evidence type="ECO:0000256" key="5">
    <source>
        <dbReference type="ARBA" id="ARBA00022679"/>
    </source>
</evidence>
<dbReference type="FunFam" id="4.10.280.10:FF:000008">
    <property type="entry name" value="Nuclear receptor coactivator"/>
    <property type="match status" value="1"/>
</dbReference>
<dbReference type="PANTHER" id="PTHR10684">
    <property type="entry name" value="NUCLEAR RECEPTOR COACTIVATOR"/>
    <property type="match status" value="1"/>
</dbReference>
<feature type="compositionally biased region" description="Polar residues" evidence="15">
    <location>
        <begin position="457"/>
        <end position="471"/>
    </location>
</feature>
<protein>
    <recommendedName>
        <fullName evidence="14">Nuclear receptor coactivator</fullName>
    </recommendedName>
</protein>
<dbReference type="InterPro" id="IPR000014">
    <property type="entry name" value="PAS"/>
</dbReference>
<dbReference type="Ensembl" id="ENSUAMT00000027954.1">
    <property type="protein sequence ID" value="ENSUAMP00000025032.1"/>
    <property type="gene ID" value="ENSUAMG00000019277.1"/>
</dbReference>
<evidence type="ECO:0000256" key="13">
    <source>
        <dbReference type="ARBA" id="ARBA00048017"/>
    </source>
</evidence>
<organism evidence="18 19">
    <name type="scientific">Ursus americanus</name>
    <name type="common">American black bear</name>
    <name type="synonym">Euarctos americanus</name>
    <dbReference type="NCBI Taxonomy" id="9643"/>
    <lineage>
        <taxon>Eukaryota</taxon>
        <taxon>Metazoa</taxon>
        <taxon>Chordata</taxon>
        <taxon>Craniata</taxon>
        <taxon>Vertebrata</taxon>
        <taxon>Euteleostomi</taxon>
        <taxon>Mammalia</taxon>
        <taxon>Eutheria</taxon>
        <taxon>Laurasiatheria</taxon>
        <taxon>Carnivora</taxon>
        <taxon>Caniformia</taxon>
        <taxon>Ursidae</taxon>
        <taxon>Ursus</taxon>
    </lineage>
</organism>